<dbReference type="PANTHER" id="PTHR45626:SF11">
    <property type="entry name" value="FAMILY HELICASE, PUTATIVE (AFU_ORTHOLOGUE AFUA_5G06590)-RELATED"/>
    <property type="match status" value="1"/>
</dbReference>
<dbReference type="InterPro" id="IPR014001">
    <property type="entry name" value="Helicase_ATP-bd"/>
</dbReference>
<dbReference type="Gene3D" id="3.30.40.10">
    <property type="entry name" value="Zinc/RING finger domain, C3HC4 (zinc finger)"/>
    <property type="match status" value="1"/>
</dbReference>
<dbReference type="Gene3D" id="3.40.50.10810">
    <property type="entry name" value="Tandem AAA-ATPase domain"/>
    <property type="match status" value="1"/>
</dbReference>
<dbReference type="GO" id="GO:0005634">
    <property type="term" value="C:nucleus"/>
    <property type="evidence" value="ECO:0007669"/>
    <property type="project" value="UniProtKB-SubCell"/>
</dbReference>
<feature type="compositionally biased region" description="Polar residues" evidence="12">
    <location>
        <begin position="269"/>
        <end position="288"/>
    </location>
</feature>
<comment type="subcellular location">
    <subcellularLocation>
        <location evidence="1">Nucleus</location>
    </subcellularLocation>
</comment>
<keyword evidence="17" id="KW-1185">Reference proteome</keyword>
<dbReference type="CDD" id="cd18793">
    <property type="entry name" value="SF2_C_SNF"/>
    <property type="match status" value="1"/>
</dbReference>
<name>A0AAD5RYI2_9PEZI</name>
<sequence length="964" mass="107479">MILFSAAVCIGAAEYIEDMPPNKRKGSSSQDQARDPRNKRQAVEGQTPISNSRAPLSTPSGTQQAQAARFPGTGMKTPVPLPRSTYTLPSSQTSPPSSGPQFPTTQAFDAEALENSLEGEEMPCEFYAVLNTKIVGIRYYSGFAQAGESVLCRREPSNPYDQNAIRVDNVLYHQIGHIPRNVASKLAKYMDAGDLVIEAKLTGEKGTFDMPIRLYLHGPIDPAERRQVETKLKADKLVKATELNQTRKQAELHRKLDQERNKLGLGSLEQETSSRSEMGLKSQGTTVGIQRPNDEPQVSLEELHKLSQAVNFRHGSGDIVQGAMDEDALSKLPMAEQPASLKAQMLPYQLQGLAWLTKKENPKFPQPGSKEATQLWQRNKQGKYLNIASQIMCKDPPKLLSGGILADDMGLGKTLQIISLVLTGGTGTTLIVAPVSVMSNWKQQMERHVLPDHLPKILIYHTGSKPDKGQSFKKYFSGYDVVITSYGKVASEYNTSYKPLGLYDMDWRRIVLDEGHVIRNSKAKVSQSACNLKAQSRWVLSGTPVVNGIKDLHSILKFLHITGGIEDPLVFSSLVSRPLASNDPTALGLLHSIMRDLCLRRKKDMKFIDLKLPSKTEYVHRITFRPEEKTKYEALLAEAKGALEEHLARARATHRGKKGNNEGKFQGVLERLLRLRQTCNHWTLCKSRHVELLKLLEGEEVVELNPKNKAILQQALTLWLESQEDCPICMEPKTDVLITHCKHIFCRPCIMRVLQTQTKCPMCRNQLKENNLLEPAPETTGDEDFDGEAKSSKTEGLIQILRATLKKEGSKVVVFSQWTSFLNVIEKNLEEASINFVRVDGSMKPADRDVAIGALETDPDARVMLASLGVCSVGLNLVAADTVVLADSWWAPAIEDQAVDRVHRLGQKRETTVWRLVMEDSVEERVLEIQSEKRDLVSKAFQDKDGEKKKVKETRMADVMKLLG</sequence>
<keyword evidence="6" id="KW-0378">Hydrolase</keyword>
<evidence type="ECO:0000256" key="10">
    <source>
        <dbReference type="ARBA" id="ARBA00023242"/>
    </source>
</evidence>
<feature type="region of interest" description="Disordered" evidence="12">
    <location>
        <begin position="249"/>
        <end position="292"/>
    </location>
</feature>
<dbReference type="SUPFAM" id="SSF57850">
    <property type="entry name" value="RING/U-box"/>
    <property type="match status" value="1"/>
</dbReference>
<feature type="compositionally biased region" description="Basic and acidic residues" evidence="12">
    <location>
        <begin position="249"/>
        <end position="262"/>
    </location>
</feature>
<dbReference type="Gene3D" id="3.30.70.2330">
    <property type="match status" value="1"/>
</dbReference>
<dbReference type="InterPro" id="IPR001841">
    <property type="entry name" value="Znf_RING"/>
</dbReference>
<dbReference type="Pfam" id="PF13639">
    <property type="entry name" value="zf-RING_2"/>
    <property type="match status" value="1"/>
</dbReference>
<evidence type="ECO:0000256" key="6">
    <source>
        <dbReference type="ARBA" id="ARBA00022801"/>
    </source>
</evidence>
<dbReference type="Pfam" id="PF08797">
    <property type="entry name" value="HIRAN"/>
    <property type="match status" value="1"/>
</dbReference>
<evidence type="ECO:0000313" key="17">
    <source>
        <dbReference type="Proteomes" id="UP001201980"/>
    </source>
</evidence>
<dbReference type="InterPro" id="IPR017907">
    <property type="entry name" value="Znf_RING_CS"/>
</dbReference>
<feature type="domain" description="Helicase C-terminal" evidence="15">
    <location>
        <begin position="796"/>
        <end position="952"/>
    </location>
</feature>
<protein>
    <submittedName>
        <fullName evidence="16">Uncharacterized protein</fullName>
    </submittedName>
</protein>
<evidence type="ECO:0000256" key="9">
    <source>
        <dbReference type="ARBA" id="ARBA00022840"/>
    </source>
</evidence>
<keyword evidence="7" id="KW-0347">Helicase</keyword>
<accession>A0AAD5RYI2</accession>
<dbReference type="GO" id="GO:0003676">
    <property type="term" value="F:nucleic acid binding"/>
    <property type="evidence" value="ECO:0007669"/>
    <property type="project" value="InterPro"/>
</dbReference>
<dbReference type="PROSITE" id="PS50089">
    <property type="entry name" value="ZF_RING_2"/>
    <property type="match status" value="1"/>
</dbReference>
<keyword evidence="9" id="KW-0067">ATP-binding</keyword>
<evidence type="ECO:0000256" key="11">
    <source>
        <dbReference type="PROSITE-ProRule" id="PRU00175"/>
    </source>
</evidence>
<dbReference type="Proteomes" id="UP001201980">
    <property type="component" value="Unassembled WGS sequence"/>
</dbReference>
<evidence type="ECO:0000256" key="8">
    <source>
        <dbReference type="ARBA" id="ARBA00022833"/>
    </source>
</evidence>
<dbReference type="GO" id="GO:0008270">
    <property type="term" value="F:zinc ion binding"/>
    <property type="evidence" value="ECO:0007669"/>
    <property type="project" value="UniProtKB-KW"/>
</dbReference>
<dbReference type="InterPro" id="IPR000330">
    <property type="entry name" value="SNF2_N"/>
</dbReference>
<evidence type="ECO:0000256" key="4">
    <source>
        <dbReference type="ARBA" id="ARBA00022741"/>
    </source>
</evidence>
<dbReference type="InterPro" id="IPR038718">
    <property type="entry name" value="SNF2-like_sf"/>
</dbReference>
<feature type="compositionally biased region" description="Low complexity" evidence="12">
    <location>
        <begin position="84"/>
        <end position="104"/>
    </location>
</feature>
<evidence type="ECO:0000259" key="15">
    <source>
        <dbReference type="PROSITE" id="PS51194"/>
    </source>
</evidence>
<dbReference type="PROSITE" id="PS00518">
    <property type="entry name" value="ZF_RING_1"/>
    <property type="match status" value="1"/>
</dbReference>
<dbReference type="Pfam" id="PF00271">
    <property type="entry name" value="Helicase_C"/>
    <property type="match status" value="1"/>
</dbReference>
<evidence type="ECO:0000313" key="16">
    <source>
        <dbReference type="EMBL" id="KAJ2906315.1"/>
    </source>
</evidence>
<dbReference type="InterPro" id="IPR001650">
    <property type="entry name" value="Helicase_C-like"/>
</dbReference>
<evidence type="ECO:0000256" key="7">
    <source>
        <dbReference type="ARBA" id="ARBA00022806"/>
    </source>
</evidence>
<dbReference type="SMART" id="SM00910">
    <property type="entry name" value="HIRAN"/>
    <property type="match status" value="1"/>
</dbReference>
<dbReference type="EMBL" id="JAKWBI020000015">
    <property type="protein sequence ID" value="KAJ2906315.1"/>
    <property type="molecule type" value="Genomic_DNA"/>
</dbReference>
<keyword evidence="10" id="KW-0539">Nucleus</keyword>
<dbReference type="SMART" id="SM00490">
    <property type="entry name" value="HELICc"/>
    <property type="match status" value="1"/>
</dbReference>
<evidence type="ECO:0000259" key="14">
    <source>
        <dbReference type="PROSITE" id="PS51192"/>
    </source>
</evidence>
<dbReference type="GO" id="GO:0006281">
    <property type="term" value="P:DNA repair"/>
    <property type="evidence" value="ECO:0007669"/>
    <property type="project" value="TreeGrafter"/>
</dbReference>
<evidence type="ECO:0000256" key="12">
    <source>
        <dbReference type="SAM" id="MobiDB-lite"/>
    </source>
</evidence>
<dbReference type="InterPro" id="IPR049730">
    <property type="entry name" value="SNF2/RAD54-like_C"/>
</dbReference>
<reference evidence="16" key="1">
    <citation type="submission" date="2022-07" db="EMBL/GenBank/DDBJ databases">
        <title>Draft genome sequence of Zalerion maritima ATCC 34329, a (micro)plastics degrading marine fungus.</title>
        <authorList>
            <person name="Paco A."/>
            <person name="Goncalves M.F.M."/>
            <person name="Rocha-Santos T.A.P."/>
            <person name="Alves A."/>
        </authorList>
    </citation>
    <scope>NUCLEOTIDE SEQUENCE</scope>
    <source>
        <strain evidence="16">ATCC 34329</strain>
    </source>
</reference>
<dbReference type="GO" id="GO:0005524">
    <property type="term" value="F:ATP binding"/>
    <property type="evidence" value="ECO:0007669"/>
    <property type="project" value="UniProtKB-KW"/>
</dbReference>
<feature type="domain" description="RING-type" evidence="13">
    <location>
        <begin position="726"/>
        <end position="764"/>
    </location>
</feature>
<evidence type="ECO:0000256" key="1">
    <source>
        <dbReference type="ARBA" id="ARBA00004123"/>
    </source>
</evidence>
<evidence type="ECO:0000256" key="3">
    <source>
        <dbReference type="ARBA" id="ARBA00022723"/>
    </source>
</evidence>
<dbReference type="SMART" id="SM00184">
    <property type="entry name" value="RING"/>
    <property type="match status" value="1"/>
</dbReference>
<dbReference type="Gene3D" id="3.40.50.300">
    <property type="entry name" value="P-loop containing nucleotide triphosphate hydrolases"/>
    <property type="match status" value="1"/>
</dbReference>
<proteinExistence type="inferred from homology"/>
<dbReference type="InterPro" id="IPR027417">
    <property type="entry name" value="P-loop_NTPase"/>
</dbReference>
<feature type="compositionally biased region" description="Polar residues" evidence="12">
    <location>
        <begin position="47"/>
        <end position="66"/>
    </location>
</feature>
<organism evidence="16 17">
    <name type="scientific">Zalerion maritima</name>
    <dbReference type="NCBI Taxonomy" id="339359"/>
    <lineage>
        <taxon>Eukaryota</taxon>
        <taxon>Fungi</taxon>
        <taxon>Dikarya</taxon>
        <taxon>Ascomycota</taxon>
        <taxon>Pezizomycotina</taxon>
        <taxon>Sordariomycetes</taxon>
        <taxon>Lulworthiomycetidae</taxon>
        <taxon>Lulworthiales</taxon>
        <taxon>Lulworthiaceae</taxon>
        <taxon>Zalerion</taxon>
    </lineage>
</organism>
<evidence type="ECO:0000256" key="2">
    <source>
        <dbReference type="ARBA" id="ARBA00007025"/>
    </source>
</evidence>
<dbReference type="SUPFAM" id="SSF52540">
    <property type="entry name" value="P-loop containing nucleoside triphosphate hydrolases"/>
    <property type="match status" value="2"/>
</dbReference>
<keyword evidence="5 11" id="KW-0863">Zinc-finger</keyword>
<feature type="compositionally biased region" description="Basic and acidic residues" evidence="12">
    <location>
        <begin position="32"/>
        <end position="42"/>
    </location>
</feature>
<keyword evidence="8" id="KW-0862">Zinc</keyword>
<feature type="region of interest" description="Disordered" evidence="12">
    <location>
        <begin position="18"/>
        <end position="104"/>
    </location>
</feature>
<dbReference type="Pfam" id="PF00176">
    <property type="entry name" value="SNF2-rel_dom"/>
    <property type="match status" value="1"/>
</dbReference>
<dbReference type="GO" id="GO:0004386">
    <property type="term" value="F:helicase activity"/>
    <property type="evidence" value="ECO:0007669"/>
    <property type="project" value="UniProtKB-KW"/>
</dbReference>
<comment type="similarity">
    <text evidence="2">Belongs to the SNF2/RAD54 helicase family.</text>
</comment>
<keyword evidence="3" id="KW-0479">Metal-binding</keyword>
<dbReference type="InterPro" id="IPR014905">
    <property type="entry name" value="HIRAN"/>
</dbReference>
<gene>
    <name evidence="16" type="ORF">MKZ38_002031</name>
</gene>
<feature type="domain" description="Helicase ATP-binding" evidence="14">
    <location>
        <begin position="394"/>
        <end position="562"/>
    </location>
</feature>
<dbReference type="PROSITE" id="PS51194">
    <property type="entry name" value="HELICASE_CTER"/>
    <property type="match status" value="1"/>
</dbReference>
<keyword evidence="4" id="KW-0547">Nucleotide-binding</keyword>
<dbReference type="InterPro" id="IPR050628">
    <property type="entry name" value="SNF2_RAD54_helicase_TF"/>
</dbReference>
<dbReference type="PANTHER" id="PTHR45626">
    <property type="entry name" value="TRANSCRIPTION TERMINATION FACTOR 2-RELATED"/>
    <property type="match status" value="1"/>
</dbReference>
<dbReference type="SMART" id="SM00487">
    <property type="entry name" value="DEXDc"/>
    <property type="match status" value="1"/>
</dbReference>
<evidence type="ECO:0000259" key="13">
    <source>
        <dbReference type="PROSITE" id="PS50089"/>
    </source>
</evidence>
<evidence type="ECO:0000256" key="5">
    <source>
        <dbReference type="ARBA" id="ARBA00022771"/>
    </source>
</evidence>
<comment type="caution">
    <text evidence="16">The sequence shown here is derived from an EMBL/GenBank/DDBJ whole genome shotgun (WGS) entry which is preliminary data.</text>
</comment>
<dbReference type="AlphaFoldDB" id="A0AAD5RYI2"/>
<dbReference type="GO" id="GO:0008094">
    <property type="term" value="F:ATP-dependent activity, acting on DNA"/>
    <property type="evidence" value="ECO:0007669"/>
    <property type="project" value="TreeGrafter"/>
</dbReference>
<dbReference type="InterPro" id="IPR013083">
    <property type="entry name" value="Znf_RING/FYVE/PHD"/>
</dbReference>
<dbReference type="GO" id="GO:0016818">
    <property type="term" value="F:hydrolase activity, acting on acid anhydrides, in phosphorus-containing anhydrides"/>
    <property type="evidence" value="ECO:0007669"/>
    <property type="project" value="InterPro"/>
</dbReference>
<dbReference type="PROSITE" id="PS51192">
    <property type="entry name" value="HELICASE_ATP_BIND_1"/>
    <property type="match status" value="1"/>
</dbReference>